<dbReference type="GO" id="GO:0008270">
    <property type="term" value="F:zinc ion binding"/>
    <property type="evidence" value="ECO:0007669"/>
    <property type="project" value="UniProtKB-KW"/>
</dbReference>
<dbReference type="AlphaFoldDB" id="A0A9P6N742"/>
<keyword evidence="1" id="KW-0479">Metal-binding</keyword>
<feature type="compositionally biased region" description="Polar residues" evidence="2">
    <location>
        <begin position="181"/>
        <end position="191"/>
    </location>
</feature>
<feature type="compositionally biased region" description="Low complexity" evidence="2">
    <location>
        <begin position="480"/>
        <end position="519"/>
    </location>
</feature>
<feature type="region of interest" description="Disordered" evidence="2">
    <location>
        <begin position="1"/>
        <end position="132"/>
    </location>
</feature>
<feature type="compositionally biased region" description="Low complexity" evidence="2">
    <location>
        <begin position="122"/>
        <end position="132"/>
    </location>
</feature>
<feature type="region of interest" description="Disordered" evidence="2">
    <location>
        <begin position="148"/>
        <end position="329"/>
    </location>
</feature>
<feature type="compositionally biased region" description="Basic and acidic residues" evidence="2">
    <location>
        <begin position="294"/>
        <end position="305"/>
    </location>
</feature>
<feature type="compositionally biased region" description="Low complexity" evidence="2">
    <location>
        <begin position="408"/>
        <end position="431"/>
    </location>
</feature>
<dbReference type="EMBL" id="JAAAID010000009">
    <property type="protein sequence ID" value="KAG0024668.1"/>
    <property type="molecule type" value="Genomic_DNA"/>
</dbReference>
<feature type="compositionally biased region" description="Low complexity" evidence="2">
    <location>
        <begin position="87"/>
        <end position="98"/>
    </location>
</feature>
<feature type="compositionally biased region" description="Acidic residues" evidence="2">
    <location>
        <begin position="523"/>
        <end position="535"/>
    </location>
</feature>
<dbReference type="Proteomes" id="UP000703661">
    <property type="component" value="Unassembled WGS sequence"/>
</dbReference>
<proteinExistence type="predicted"/>
<feature type="compositionally biased region" description="Acidic residues" evidence="2">
    <location>
        <begin position="284"/>
        <end position="293"/>
    </location>
</feature>
<feature type="compositionally biased region" description="Polar residues" evidence="2">
    <location>
        <begin position="235"/>
        <end position="255"/>
    </location>
</feature>
<evidence type="ECO:0000259" key="3">
    <source>
        <dbReference type="PROSITE" id="PS50157"/>
    </source>
</evidence>
<feature type="compositionally biased region" description="Low complexity" evidence="2">
    <location>
        <begin position="27"/>
        <end position="45"/>
    </location>
</feature>
<feature type="compositionally biased region" description="Basic and acidic residues" evidence="2">
    <location>
        <begin position="316"/>
        <end position="329"/>
    </location>
</feature>
<feature type="compositionally biased region" description="Low complexity" evidence="2">
    <location>
        <begin position="306"/>
        <end position="315"/>
    </location>
</feature>
<feature type="compositionally biased region" description="Basic and acidic residues" evidence="2">
    <location>
        <begin position="587"/>
        <end position="599"/>
    </location>
</feature>
<sequence length="599" mass="65524">MNPASGHGVAHPPYEPSYGFHRSHSRQNSQTQNQAQTQNYGQGQTKSGSLDHQNHLSRHGYAVVTQPESSFDYTPSHVRAQAHHSRSNSQSRSASLNNYNITHGQQLQSPRMSHAHTNGNRPSTSSSPLLSPALSSASLNRYAIQYPSGSHSTFSAPPPPPQSQTQAKGNGTSGGGPIRPSVNTQHGSHPYQQQQQQQQQRQKDSRPFAAHSRSQSQQLHASHTSQPQKPHHGHQQYQNEQPTYSSSHSQRQPSDNAAYLPIHDSSRPDNRSSLSRCSESRTVDDDDDDEDDGEVKQDSHIERRPSSVSGGSQSGKKQDQQDQQDHSSEMHKCMDCGKVYKHPNCLWKHRWLHSDYWKSATKFLLSKHQQVQLMEAAAILLGMDESRENDKDPIVSMFSKQRGALANSVGSSLSTSSSSGSPPTSTKSLSASPPPPPQSDRISARVESEHSIRMTEAQTNDIQMLAALRNEHVSVKVETSRPPSSSSLLPPTSNSPKSTSSTNTKSSVSLSSSSSSTPPTLAPDDDSLPDADEDLAVVSPPSHRNSMISSATVHMSVNRPGVVEMGLGMDVDQKPLHSKQGLGHNHHSNEDHSYRYSRC</sequence>
<keyword evidence="5" id="KW-1185">Reference proteome</keyword>
<evidence type="ECO:0000256" key="2">
    <source>
        <dbReference type="SAM" id="MobiDB-lite"/>
    </source>
</evidence>
<feature type="compositionally biased region" description="Basic and acidic residues" evidence="2">
    <location>
        <begin position="442"/>
        <end position="451"/>
    </location>
</feature>
<feature type="region of interest" description="Disordered" evidence="2">
    <location>
        <begin position="408"/>
        <end position="451"/>
    </location>
</feature>
<accession>A0A9P6N742</accession>
<feature type="region of interest" description="Disordered" evidence="2">
    <location>
        <begin position="573"/>
        <end position="599"/>
    </location>
</feature>
<feature type="domain" description="C2H2-type" evidence="3">
    <location>
        <begin position="331"/>
        <end position="358"/>
    </location>
</feature>
<dbReference type="InterPro" id="IPR013087">
    <property type="entry name" value="Znf_C2H2_type"/>
</dbReference>
<dbReference type="PROSITE" id="PS00028">
    <property type="entry name" value="ZINC_FINGER_C2H2_1"/>
    <property type="match status" value="1"/>
</dbReference>
<organism evidence="4 5">
    <name type="scientific">Entomortierella chlamydospora</name>
    <dbReference type="NCBI Taxonomy" id="101097"/>
    <lineage>
        <taxon>Eukaryota</taxon>
        <taxon>Fungi</taxon>
        <taxon>Fungi incertae sedis</taxon>
        <taxon>Mucoromycota</taxon>
        <taxon>Mortierellomycotina</taxon>
        <taxon>Mortierellomycetes</taxon>
        <taxon>Mortierellales</taxon>
        <taxon>Mortierellaceae</taxon>
        <taxon>Entomortierella</taxon>
    </lineage>
</organism>
<evidence type="ECO:0000313" key="4">
    <source>
        <dbReference type="EMBL" id="KAG0024668.1"/>
    </source>
</evidence>
<feature type="region of interest" description="Disordered" evidence="2">
    <location>
        <begin position="474"/>
        <end position="553"/>
    </location>
</feature>
<keyword evidence="1" id="KW-0862">Zinc</keyword>
<name>A0A9P6N742_9FUNG</name>
<protein>
    <recommendedName>
        <fullName evidence="3">C2H2-type domain-containing protein</fullName>
    </recommendedName>
</protein>
<feature type="compositionally biased region" description="Polar residues" evidence="2">
    <location>
        <begin position="212"/>
        <end position="228"/>
    </location>
</feature>
<dbReference type="PROSITE" id="PS50157">
    <property type="entry name" value="ZINC_FINGER_C2H2_2"/>
    <property type="match status" value="1"/>
</dbReference>
<comment type="caution">
    <text evidence="4">The sequence shown here is derived from an EMBL/GenBank/DDBJ whole genome shotgun (WGS) entry which is preliminary data.</text>
</comment>
<feature type="compositionally biased region" description="Polar residues" evidence="2">
    <location>
        <begin position="99"/>
        <end position="121"/>
    </location>
</feature>
<evidence type="ECO:0000256" key="1">
    <source>
        <dbReference type="PROSITE-ProRule" id="PRU00042"/>
    </source>
</evidence>
<reference evidence="4" key="1">
    <citation type="journal article" date="2020" name="Fungal Divers.">
        <title>Resolving the Mortierellaceae phylogeny through synthesis of multi-gene phylogenetics and phylogenomics.</title>
        <authorList>
            <person name="Vandepol N."/>
            <person name="Liber J."/>
            <person name="Desiro A."/>
            <person name="Na H."/>
            <person name="Kennedy M."/>
            <person name="Barry K."/>
            <person name="Grigoriev I.V."/>
            <person name="Miller A.N."/>
            <person name="O'Donnell K."/>
            <person name="Stajich J.E."/>
            <person name="Bonito G."/>
        </authorList>
    </citation>
    <scope>NUCLEOTIDE SEQUENCE</scope>
    <source>
        <strain evidence="4">NRRL 2769</strain>
    </source>
</reference>
<gene>
    <name evidence="4" type="ORF">BGZ80_011336</name>
</gene>
<feature type="compositionally biased region" description="Polar residues" evidence="2">
    <location>
        <begin position="542"/>
        <end position="553"/>
    </location>
</feature>
<evidence type="ECO:0000313" key="5">
    <source>
        <dbReference type="Proteomes" id="UP000703661"/>
    </source>
</evidence>
<keyword evidence="1" id="KW-0863">Zinc-finger</keyword>